<evidence type="ECO:0000256" key="1">
    <source>
        <dbReference type="SAM" id="MobiDB-lite"/>
    </source>
</evidence>
<dbReference type="OrthoDB" id="9992665at2"/>
<accession>A0A7I7K025</accession>
<reference evidence="2 3" key="1">
    <citation type="journal article" date="2019" name="Emerg. Microbes Infect.">
        <title>Comprehensive subspecies identification of 175 nontuberculous mycobacteria species based on 7547 genomic profiles.</title>
        <authorList>
            <person name="Matsumoto Y."/>
            <person name="Kinjo T."/>
            <person name="Motooka D."/>
            <person name="Nabeya D."/>
            <person name="Jung N."/>
            <person name="Uechi K."/>
            <person name="Horii T."/>
            <person name="Iida T."/>
            <person name="Fujita J."/>
            <person name="Nakamura S."/>
        </authorList>
    </citation>
    <scope>NUCLEOTIDE SEQUENCE [LARGE SCALE GENOMIC DNA]</scope>
    <source>
        <strain evidence="2 3">JCM 6396</strain>
    </source>
</reference>
<sequence>MGGTPPPAGLDTGTPGVPGVGGVTPPDEVDTEAGGRGGTGGTPARDELAGGTTTGGAGCPGPATTDEAACCSACGISAGRDTIVCSRPTHGTPPRPVLAVACGLSIGALKNIAALPIITMTMPCLVRDMCSPVLLRRAVQIAFLAGAY</sequence>
<dbReference type="AlphaFoldDB" id="A0A7I7K025"/>
<dbReference type="RefSeq" id="WP_133117724.1">
    <property type="nucleotide sequence ID" value="NZ_AP022563.1"/>
</dbReference>
<name>A0A7I7K025_9MYCO</name>
<proteinExistence type="predicted"/>
<organism evidence="2 3">
    <name type="scientific">Mycolicibacterium duvalii</name>
    <dbReference type="NCBI Taxonomy" id="39688"/>
    <lineage>
        <taxon>Bacteria</taxon>
        <taxon>Bacillati</taxon>
        <taxon>Actinomycetota</taxon>
        <taxon>Actinomycetes</taxon>
        <taxon>Mycobacteriales</taxon>
        <taxon>Mycobacteriaceae</taxon>
        <taxon>Mycolicibacterium</taxon>
    </lineage>
</organism>
<dbReference type="KEGG" id="mdu:MDUV_17880"/>
<evidence type="ECO:0000313" key="3">
    <source>
        <dbReference type="Proteomes" id="UP000467006"/>
    </source>
</evidence>
<feature type="region of interest" description="Disordered" evidence="1">
    <location>
        <begin position="1"/>
        <end position="59"/>
    </location>
</feature>
<gene>
    <name evidence="2" type="ORF">MDUV_17880</name>
</gene>
<dbReference type="Proteomes" id="UP000467006">
    <property type="component" value="Chromosome"/>
</dbReference>
<keyword evidence="3" id="KW-1185">Reference proteome</keyword>
<dbReference type="EMBL" id="AP022563">
    <property type="protein sequence ID" value="BBX16928.1"/>
    <property type="molecule type" value="Genomic_DNA"/>
</dbReference>
<evidence type="ECO:0000313" key="2">
    <source>
        <dbReference type="EMBL" id="BBX16928.1"/>
    </source>
</evidence>
<protein>
    <submittedName>
        <fullName evidence="2">Uncharacterized protein</fullName>
    </submittedName>
</protein>